<dbReference type="GO" id="GO:0004639">
    <property type="term" value="F:phosphoribosylaminoimidazolesuccinocarboxamide synthase activity"/>
    <property type="evidence" value="ECO:0007669"/>
    <property type="project" value="UniProtKB-EC"/>
</dbReference>
<organism evidence="9 10">
    <name type="scientific">Enterococcus aquimarinus</name>
    <dbReference type="NCBI Taxonomy" id="328396"/>
    <lineage>
        <taxon>Bacteria</taxon>
        <taxon>Bacillati</taxon>
        <taxon>Bacillota</taxon>
        <taxon>Bacilli</taxon>
        <taxon>Lactobacillales</taxon>
        <taxon>Enterococcaceae</taxon>
        <taxon>Enterococcus</taxon>
    </lineage>
</organism>
<evidence type="ECO:0000256" key="7">
    <source>
        <dbReference type="ARBA" id="ARBA00048475"/>
    </source>
</evidence>
<evidence type="ECO:0000256" key="3">
    <source>
        <dbReference type="ARBA" id="ARBA00022598"/>
    </source>
</evidence>
<evidence type="ECO:0000313" key="9">
    <source>
        <dbReference type="EMBL" id="OJG09190.1"/>
    </source>
</evidence>
<dbReference type="Gene3D" id="3.30.200.20">
    <property type="entry name" value="Phosphorylase Kinase, domain 1"/>
    <property type="match status" value="1"/>
</dbReference>
<evidence type="ECO:0000256" key="1">
    <source>
        <dbReference type="ARBA" id="ARBA00004672"/>
    </source>
</evidence>
<evidence type="ECO:0000256" key="5">
    <source>
        <dbReference type="ARBA" id="ARBA00022755"/>
    </source>
</evidence>
<evidence type="ECO:0000256" key="6">
    <source>
        <dbReference type="ARBA" id="ARBA00022840"/>
    </source>
</evidence>
<feature type="domain" description="SAICAR synthetase/ADE2 N-terminal" evidence="8">
    <location>
        <begin position="4"/>
        <end position="214"/>
    </location>
</feature>
<evidence type="ECO:0000256" key="2">
    <source>
        <dbReference type="ARBA" id="ARBA00012217"/>
    </source>
</evidence>
<accession>A0A1L8QNW1</accession>
<reference evidence="9 10" key="1">
    <citation type="submission" date="2014-12" db="EMBL/GenBank/DDBJ databases">
        <title>Draft genome sequences of 29 type strains of Enterococci.</title>
        <authorList>
            <person name="Zhong Z."/>
            <person name="Sun Z."/>
            <person name="Liu W."/>
            <person name="Zhang W."/>
            <person name="Zhang H."/>
        </authorList>
    </citation>
    <scope>NUCLEOTIDE SEQUENCE [LARGE SCALE GENOMIC DNA]</scope>
    <source>
        <strain evidence="9 10">DSM 17690</strain>
    </source>
</reference>
<name>A0A1L8QNW1_9ENTE</name>
<evidence type="ECO:0000259" key="8">
    <source>
        <dbReference type="Pfam" id="PF01259"/>
    </source>
</evidence>
<dbReference type="EMBL" id="JXKD01000019">
    <property type="protein sequence ID" value="OJG09190.1"/>
    <property type="molecule type" value="Genomic_DNA"/>
</dbReference>
<dbReference type="GO" id="GO:0006189">
    <property type="term" value="P:'de novo' IMP biosynthetic process"/>
    <property type="evidence" value="ECO:0007669"/>
    <property type="project" value="UniProtKB-UniPathway"/>
</dbReference>
<dbReference type="InterPro" id="IPR028923">
    <property type="entry name" value="SAICAR_synt/ADE2_N"/>
</dbReference>
<evidence type="ECO:0000256" key="4">
    <source>
        <dbReference type="ARBA" id="ARBA00022741"/>
    </source>
</evidence>
<proteinExistence type="predicted"/>
<dbReference type="OrthoDB" id="9801549at2"/>
<comment type="catalytic activity">
    <reaction evidence="7">
        <text>5-amino-1-(5-phospho-D-ribosyl)imidazole-4-carboxylate + L-aspartate + ATP = (2S)-2-[5-amino-1-(5-phospho-beta-D-ribosyl)imidazole-4-carboxamido]succinate + ADP + phosphate + 2 H(+)</text>
        <dbReference type="Rhea" id="RHEA:22628"/>
        <dbReference type="ChEBI" id="CHEBI:15378"/>
        <dbReference type="ChEBI" id="CHEBI:29991"/>
        <dbReference type="ChEBI" id="CHEBI:30616"/>
        <dbReference type="ChEBI" id="CHEBI:43474"/>
        <dbReference type="ChEBI" id="CHEBI:58443"/>
        <dbReference type="ChEBI" id="CHEBI:77657"/>
        <dbReference type="ChEBI" id="CHEBI:456216"/>
        <dbReference type="EC" id="6.3.2.6"/>
    </reaction>
</comment>
<dbReference type="GO" id="GO:0005524">
    <property type="term" value="F:ATP binding"/>
    <property type="evidence" value="ECO:0007669"/>
    <property type="project" value="UniProtKB-KW"/>
</dbReference>
<keyword evidence="10" id="KW-1185">Reference proteome</keyword>
<sequence>MKRIYQGKTKDVYEKEDGTIRLMFKDEMTGKDGVFDPGENQVGLTVEGSGRSGLKVSQYFFELLNQAGIQTHFLAADLEEKSMDVKKAVVFGQGLEVICRYKAVGSFIRRYADYIESGADLNGYVEITIKDDERQDPFISKDALVLLGILSEAEYDLIKEQTKRICDLIKEELATKGLTLYDIKLEFGRGEKPGEIMLIDELSGGNMRVFNGEESVYPLDLETYLF</sequence>
<dbReference type="Gene3D" id="3.30.470.20">
    <property type="entry name" value="ATP-grasp fold, B domain"/>
    <property type="match status" value="1"/>
</dbReference>
<dbReference type="SUPFAM" id="SSF56104">
    <property type="entry name" value="SAICAR synthase-like"/>
    <property type="match status" value="1"/>
</dbReference>
<evidence type="ECO:0000313" key="10">
    <source>
        <dbReference type="Proteomes" id="UP000182149"/>
    </source>
</evidence>
<dbReference type="PANTHER" id="PTHR43599">
    <property type="entry name" value="MULTIFUNCTIONAL PROTEIN ADE2"/>
    <property type="match status" value="1"/>
</dbReference>
<dbReference type="RefSeq" id="WP_071875600.1">
    <property type="nucleotide sequence ID" value="NZ_JBHSHF010000013.1"/>
</dbReference>
<keyword evidence="5" id="KW-0658">Purine biosynthesis</keyword>
<gene>
    <name evidence="9" type="ORF">RU93_GL000901</name>
</gene>
<protein>
    <recommendedName>
        <fullName evidence="2">phosphoribosylaminoimidazolesuccinocarboxamide synthase</fullName>
        <ecNumber evidence="2">6.3.2.6</ecNumber>
    </recommendedName>
</protein>
<dbReference type="UniPathway" id="UPA00074">
    <property type="reaction ID" value="UER00131"/>
</dbReference>
<dbReference type="Proteomes" id="UP000182149">
    <property type="component" value="Unassembled WGS sequence"/>
</dbReference>
<dbReference type="InterPro" id="IPR050089">
    <property type="entry name" value="SAICAR_synthetase"/>
</dbReference>
<keyword evidence="4" id="KW-0547">Nucleotide-binding</keyword>
<dbReference type="STRING" id="328396.RU93_GL000901"/>
<keyword evidence="6" id="KW-0067">ATP-binding</keyword>
<dbReference type="Pfam" id="PF01259">
    <property type="entry name" value="SAICAR_synt"/>
    <property type="match status" value="1"/>
</dbReference>
<dbReference type="AlphaFoldDB" id="A0A1L8QNW1"/>
<dbReference type="PANTHER" id="PTHR43599:SF3">
    <property type="entry name" value="SI:DKEY-6E2.2"/>
    <property type="match status" value="1"/>
</dbReference>
<keyword evidence="3" id="KW-0436">Ligase</keyword>
<comment type="pathway">
    <text evidence="1">Purine metabolism; IMP biosynthesis via de novo pathway; 5-amino-1-(5-phospho-D-ribosyl)imidazole-4-carboxamide from 5-amino-1-(5-phospho-D-ribosyl)imidazole-4-carboxylate: step 1/2.</text>
</comment>
<comment type="caution">
    <text evidence="9">The sequence shown here is derived from an EMBL/GenBank/DDBJ whole genome shotgun (WGS) entry which is preliminary data.</text>
</comment>
<dbReference type="EC" id="6.3.2.6" evidence="2"/>